<name>A0AAV0GLC9_9ASTE</name>
<dbReference type="EMBL" id="CAMAPF010001168">
    <property type="protein sequence ID" value="CAH9148370.1"/>
    <property type="molecule type" value="Genomic_DNA"/>
</dbReference>
<dbReference type="Proteomes" id="UP001152523">
    <property type="component" value="Unassembled WGS sequence"/>
</dbReference>
<proteinExistence type="predicted"/>
<reference evidence="1" key="1">
    <citation type="submission" date="2022-07" db="EMBL/GenBank/DDBJ databases">
        <authorList>
            <person name="Macas J."/>
            <person name="Novak P."/>
            <person name="Neumann P."/>
        </authorList>
    </citation>
    <scope>NUCLEOTIDE SEQUENCE</scope>
</reference>
<protein>
    <submittedName>
        <fullName evidence="1">Uncharacterized protein</fullName>
    </submittedName>
</protein>
<evidence type="ECO:0000313" key="1">
    <source>
        <dbReference type="EMBL" id="CAH9148370.1"/>
    </source>
</evidence>
<keyword evidence="2" id="KW-1185">Reference proteome</keyword>
<gene>
    <name evidence="1" type="ORF">CEPIT_LOCUS44462</name>
</gene>
<comment type="caution">
    <text evidence="1">The sequence shown here is derived from an EMBL/GenBank/DDBJ whole genome shotgun (WGS) entry which is preliminary data.</text>
</comment>
<organism evidence="1 2">
    <name type="scientific">Cuscuta epithymum</name>
    <dbReference type="NCBI Taxonomy" id="186058"/>
    <lineage>
        <taxon>Eukaryota</taxon>
        <taxon>Viridiplantae</taxon>
        <taxon>Streptophyta</taxon>
        <taxon>Embryophyta</taxon>
        <taxon>Tracheophyta</taxon>
        <taxon>Spermatophyta</taxon>
        <taxon>Magnoliopsida</taxon>
        <taxon>eudicotyledons</taxon>
        <taxon>Gunneridae</taxon>
        <taxon>Pentapetalae</taxon>
        <taxon>asterids</taxon>
        <taxon>lamiids</taxon>
        <taxon>Solanales</taxon>
        <taxon>Convolvulaceae</taxon>
        <taxon>Cuscuteae</taxon>
        <taxon>Cuscuta</taxon>
        <taxon>Cuscuta subgen. Cuscuta</taxon>
    </lineage>
</organism>
<sequence>MADRADWRNCTICKEEEIRMVESFKSRFLEYDPNH</sequence>
<evidence type="ECO:0000313" key="2">
    <source>
        <dbReference type="Proteomes" id="UP001152523"/>
    </source>
</evidence>
<dbReference type="AlphaFoldDB" id="A0AAV0GLC9"/>
<accession>A0AAV0GLC9</accession>